<dbReference type="InterPro" id="IPR052509">
    <property type="entry name" value="Metal_resp_DNA-bind_regulator"/>
</dbReference>
<dbReference type="RefSeq" id="WP_133794017.1">
    <property type="nucleotide sequence ID" value="NZ_SOCA01000002.1"/>
</dbReference>
<organism evidence="2 3">
    <name type="scientific">Prosthecobacter fusiformis</name>
    <dbReference type="NCBI Taxonomy" id="48464"/>
    <lineage>
        <taxon>Bacteria</taxon>
        <taxon>Pseudomonadati</taxon>
        <taxon>Verrucomicrobiota</taxon>
        <taxon>Verrucomicrobiia</taxon>
        <taxon>Verrucomicrobiales</taxon>
        <taxon>Verrucomicrobiaceae</taxon>
        <taxon>Prosthecobacter</taxon>
    </lineage>
</organism>
<dbReference type="OrthoDB" id="9808017at2"/>
<keyword evidence="3" id="KW-1185">Reference proteome</keyword>
<gene>
    <name evidence="2" type="ORF">EI77_01370</name>
</gene>
<feature type="domain" description="Transcription regulator PadR N-terminal" evidence="1">
    <location>
        <begin position="19"/>
        <end position="89"/>
    </location>
</feature>
<dbReference type="InterPro" id="IPR036388">
    <property type="entry name" value="WH-like_DNA-bd_sf"/>
</dbReference>
<comment type="caution">
    <text evidence="2">The sequence shown here is derived from an EMBL/GenBank/DDBJ whole genome shotgun (WGS) entry which is preliminary data.</text>
</comment>
<dbReference type="InterPro" id="IPR036390">
    <property type="entry name" value="WH_DNA-bd_sf"/>
</dbReference>
<dbReference type="InterPro" id="IPR005149">
    <property type="entry name" value="Tscrpt_reg_PadR_N"/>
</dbReference>
<dbReference type="Proteomes" id="UP000295662">
    <property type="component" value="Unassembled WGS sequence"/>
</dbReference>
<dbReference type="PANTHER" id="PTHR33169">
    <property type="entry name" value="PADR-FAMILY TRANSCRIPTIONAL REGULATOR"/>
    <property type="match status" value="1"/>
</dbReference>
<reference evidence="2 3" key="1">
    <citation type="submission" date="2019-03" db="EMBL/GenBank/DDBJ databases">
        <title>Genomic Encyclopedia of Archaeal and Bacterial Type Strains, Phase II (KMG-II): from individual species to whole genera.</title>
        <authorList>
            <person name="Goeker M."/>
        </authorList>
    </citation>
    <scope>NUCLEOTIDE SEQUENCE [LARGE SCALE GENOMIC DNA]</scope>
    <source>
        <strain evidence="2 3">ATCC 25309</strain>
    </source>
</reference>
<evidence type="ECO:0000259" key="1">
    <source>
        <dbReference type="Pfam" id="PF03551"/>
    </source>
</evidence>
<dbReference type="EMBL" id="SOCA01000002">
    <property type="protein sequence ID" value="TDU72904.1"/>
    <property type="molecule type" value="Genomic_DNA"/>
</dbReference>
<dbReference type="SUPFAM" id="SSF46785">
    <property type="entry name" value="Winged helix' DNA-binding domain"/>
    <property type="match status" value="1"/>
</dbReference>
<sequence>MDLKLINREILLSFWKVHILYHAADGEVIGQWMIKELRHHGYEVSPGTLYPLLKRMEKNGWLVSTVDAARGPKAPRAYRITKDGREVLKIVRQQLKELGVEVGKHG</sequence>
<protein>
    <submittedName>
        <fullName evidence="2">PadR family transcriptional regulator</fullName>
    </submittedName>
</protein>
<dbReference type="PANTHER" id="PTHR33169:SF14">
    <property type="entry name" value="TRANSCRIPTIONAL REGULATOR RV3488"/>
    <property type="match status" value="1"/>
</dbReference>
<proteinExistence type="predicted"/>
<evidence type="ECO:0000313" key="3">
    <source>
        <dbReference type="Proteomes" id="UP000295662"/>
    </source>
</evidence>
<evidence type="ECO:0000313" key="2">
    <source>
        <dbReference type="EMBL" id="TDU72904.1"/>
    </source>
</evidence>
<dbReference type="AlphaFoldDB" id="A0A4R7S3P6"/>
<accession>A0A4R7S3P6</accession>
<dbReference type="Pfam" id="PF03551">
    <property type="entry name" value="PadR"/>
    <property type="match status" value="1"/>
</dbReference>
<name>A0A4R7S3P6_9BACT</name>
<dbReference type="Gene3D" id="1.10.10.10">
    <property type="entry name" value="Winged helix-like DNA-binding domain superfamily/Winged helix DNA-binding domain"/>
    <property type="match status" value="1"/>
</dbReference>